<dbReference type="PANTHER" id="PTHR35478">
    <property type="entry name" value="ZINC FINGER FYVE DOMAIN PROTEIN"/>
    <property type="match status" value="1"/>
</dbReference>
<dbReference type="AlphaFoldDB" id="A0AAP0RAD7"/>
<dbReference type="PANTHER" id="PTHR35478:SF1">
    <property type="entry name" value="ZINC FINGER FYVE DOMAIN-CONTAINING PROTEIN 26"/>
    <property type="match status" value="1"/>
</dbReference>
<organism evidence="1 2">
    <name type="scientific">Liquidambar formosana</name>
    <name type="common">Formosan gum</name>
    <dbReference type="NCBI Taxonomy" id="63359"/>
    <lineage>
        <taxon>Eukaryota</taxon>
        <taxon>Viridiplantae</taxon>
        <taxon>Streptophyta</taxon>
        <taxon>Embryophyta</taxon>
        <taxon>Tracheophyta</taxon>
        <taxon>Spermatophyta</taxon>
        <taxon>Magnoliopsida</taxon>
        <taxon>eudicotyledons</taxon>
        <taxon>Gunneridae</taxon>
        <taxon>Pentapetalae</taxon>
        <taxon>Saxifragales</taxon>
        <taxon>Altingiaceae</taxon>
        <taxon>Liquidambar</taxon>
    </lineage>
</organism>
<proteinExistence type="predicted"/>
<evidence type="ECO:0000313" key="1">
    <source>
        <dbReference type="EMBL" id="KAK9273852.1"/>
    </source>
</evidence>
<accession>A0AAP0RAD7</accession>
<reference evidence="1 2" key="1">
    <citation type="journal article" date="2024" name="Plant J.">
        <title>Genome sequences and population genomics reveal climatic adaptation and genomic divergence between two closely related sweetgum species.</title>
        <authorList>
            <person name="Xu W.Q."/>
            <person name="Ren C.Q."/>
            <person name="Zhang X.Y."/>
            <person name="Comes H.P."/>
            <person name="Liu X.H."/>
            <person name="Li Y.G."/>
            <person name="Kettle C.J."/>
            <person name="Jalonen R."/>
            <person name="Gaisberger H."/>
            <person name="Ma Y.Z."/>
            <person name="Qiu Y.X."/>
        </authorList>
    </citation>
    <scope>NUCLEOTIDE SEQUENCE [LARGE SCALE GENOMIC DNA]</scope>
    <source>
        <strain evidence="1">Hangzhou</strain>
    </source>
</reference>
<sequence length="641" mass="72249">MDKETRLLSRLAINHLHLAQFEPFRATLLSLRAVNPDLAVAILQTIISQGARFPNILWSSSCPSPPLLTWLSTLQLLEFHNSSSAWSFDPETLRLRVEFTLLVQVLSSRVSESVRGNLDLEKIERDVPSEGFESPVESLKEGGELGVSENGGFDSVQVLDRVAELGLKRLKADVDVGGGGDDVSESSVKGVVLLEEEDLVCLRKAILEHADVFDALCWNIQKQVKDRESDDSGLAITVQGEEGERVDSSLEEEDLKVLSLVQRSVQRAHLDAMKECMEAGDVDGAVSHIRFLHLNYGLPEAEYRTVLQDLLQRVLSGRERFGETWHAMQEKLLMIYGEAVCSNCTPLVQMIQVIQDELLSEEIEMYKTLENNQIPPPLERFEKYFVELKPDSNLNDKTSSLKMAINSCMRDMYHYARVSGLHILECVMDTALSAVKREQLQEARNVLTLFPRLQPLVAVMGWDLLSGKTTARRKLMQLLWTSHRSQVVRLEESSLYGNQSNERSCVEHLCDSLCYQLDLASFVACVNSGQSWNSKFSLLLSANEETAFENEDAHHDTFVKNFVLERLSVQSPLRVLFDVVPGIKFKDAIELISMQSIASTVAAWKRIQDIELMHMRYALESIVLALGSMGRSMTDEKNRHH</sequence>
<gene>
    <name evidence="1" type="ORF">L1049_018664</name>
</gene>
<keyword evidence="2" id="KW-1185">Reference proteome</keyword>
<comment type="caution">
    <text evidence="1">The sequence shown here is derived from an EMBL/GenBank/DDBJ whole genome shotgun (WGS) entry which is preliminary data.</text>
</comment>
<protein>
    <submittedName>
        <fullName evidence="1">Uncharacterized protein</fullName>
    </submittedName>
</protein>
<dbReference type="Proteomes" id="UP001415857">
    <property type="component" value="Unassembled WGS sequence"/>
</dbReference>
<name>A0AAP0RAD7_LIQFO</name>
<evidence type="ECO:0000313" key="2">
    <source>
        <dbReference type="Proteomes" id="UP001415857"/>
    </source>
</evidence>
<dbReference type="EMBL" id="JBBPBK010000012">
    <property type="protein sequence ID" value="KAK9273852.1"/>
    <property type="molecule type" value="Genomic_DNA"/>
</dbReference>